<dbReference type="PANTHER" id="PTHR14859">
    <property type="entry name" value="CALCOFLUOR WHITE HYPERSENSITIVE PROTEIN PRECURSOR"/>
    <property type="match status" value="1"/>
</dbReference>
<organism evidence="2 3">
    <name type="scientific">Methylomicrobium album BG8</name>
    <dbReference type="NCBI Taxonomy" id="686340"/>
    <lineage>
        <taxon>Bacteria</taxon>
        <taxon>Pseudomonadati</taxon>
        <taxon>Pseudomonadota</taxon>
        <taxon>Gammaproteobacteria</taxon>
        <taxon>Methylococcales</taxon>
        <taxon>Methylococcaceae</taxon>
        <taxon>Methylomicrobium</taxon>
    </lineage>
</organism>
<dbReference type="HOGENOM" id="CLU_060500_3_2_6"/>
<dbReference type="AlphaFoldDB" id="H8GJB2"/>
<dbReference type="eggNOG" id="COG3568">
    <property type="taxonomic scope" value="Bacteria"/>
</dbReference>
<dbReference type="InterPro" id="IPR051916">
    <property type="entry name" value="GPI-anchor_lipid_remodeler"/>
</dbReference>
<reference evidence="2 3" key="1">
    <citation type="journal article" date="2013" name="Genome Announc.">
        <title>Genome Sequence of the Obligate Gammaproteobacterial Methanotroph Methylomicrobium album Strain BG8.</title>
        <authorList>
            <person name="Kits K.D."/>
            <person name="Kalyuzhnaya M.G."/>
            <person name="Klotz M.G."/>
            <person name="Jetten M.S."/>
            <person name="Op den Camp H.J."/>
            <person name="Vuilleumier S."/>
            <person name="Bringel F."/>
            <person name="Dispirito A.A."/>
            <person name="Murrell J.C."/>
            <person name="Bruce D."/>
            <person name="Cheng J.F."/>
            <person name="Copeland A."/>
            <person name="Goodwin L."/>
            <person name="Hauser L."/>
            <person name="Lajus A."/>
            <person name="Land M.L."/>
            <person name="Lapidus A."/>
            <person name="Lucas S."/>
            <person name="Medigue C."/>
            <person name="Pitluck S."/>
            <person name="Woyke T."/>
            <person name="Zeytun A."/>
            <person name="Stein L.Y."/>
        </authorList>
    </citation>
    <scope>NUCLEOTIDE SEQUENCE [LARGE SCALE GENOMIC DNA]</scope>
    <source>
        <strain evidence="2 3">BG8</strain>
    </source>
</reference>
<dbReference type="InterPro" id="IPR005135">
    <property type="entry name" value="Endo/exonuclease/phosphatase"/>
</dbReference>
<dbReference type="EMBL" id="CM001475">
    <property type="protein sequence ID" value="EIC29102.1"/>
    <property type="molecule type" value="Genomic_DNA"/>
</dbReference>
<dbReference type="Pfam" id="PF03372">
    <property type="entry name" value="Exo_endo_phos"/>
    <property type="match status" value="1"/>
</dbReference>
<accession>H8GJB2</accession>
<dbReference type="GO" id="GO:0016787">
    <property type="term" value="F:hydrolase activity"/>
    <property type="evidence" value="ECO:0007669"/>
    <property type="project" value="UniProtKB-KW"/>
</dbReference>
<evidence type="ECO:0000313" key="3">
    <source>
        <dbReference type="Proteomes" id="UP000005090"/>
    </source>
</evidence>
<dbReference type="GO" id="GO:0016020">
    <property type="term" value="C:membrane"/>
    <property type="evidence" value="ECO:0007669"/>
    <property type="project" value="GOC"/>
</dbReference>
<protein>
    <submittedName>
        <fullName evidence="2">Metal-dependent hydrolase</fullName>
    </submittedName>
</protein>
<keyword evidence="3" id="KW-1185">Reference proteome</keyword>
<dbReference type="GO" id="GO:0006506">
    <property type="term" value="P:GPI anchor biosynthetic process"/>
    <property type="evidence" value="ECO:0007669"/>
    <property type="project" value="TreeGrafter"/>
</dbReference>
<dbReference type="RefSeq" id="WP_005370726.1">
    <property type="nucleotide sequence ID" value="NZ_CM001475.1"/>
</dbReference>
<dbReference type="Gene3D" id="3.60.10.10">
    <property type="entry name" value="Endonuclease/exonuclease/phosphatase"/>
    <property type="match status" value="1"/>
</dbReference>
<dbReference type="SUPFAM" id="SSF56219">
    <property type="entry name" value="DNase I-like"/>
    <property type="match status" value="1"/>
</dbReference>
<keyword evidence="2" id="KW-0378">Hydrolase</keyword>
<evidence type="ECO:0000313" key="2">
    <source>
        <dbReference type="EMBL" id="EIC29102.1"/>
    </source>
</evidence>
<dbReference type="Proteomes" id="UP000005090">
    <property type="component" value="Chromosome"/>
</dbReference>
<dbReference type="PANTHER" id="PTHR14859:SF1">
    <property type="entry name" value="PGAP2-INTERACTING PROTEIN"/>
    <property type="match status" value="1"/>
</dbReference>
<gene>
    <name evidence="2" type="ORF">Metal_1304</name>
</gene>
<dbReference type="STRING" id="686340.Metal_1304"/>
<evidence type="ECO:0000259" key="1">
    <source>
        <dbReference type="Pfam" id="PF03372"/>
    </source>
</evidence>
<dbReference type="InterPro" id="IPR036691">
    <property type="entry name" value="Endo/exonu/phosph_ase_sf"/>
</dbReference>
<sequence>MKEALEEAGADLLFLQEMQGEHHLHALEVEDWPAISQFEFIAEGVWPFYIYGKNAVYKTGHHGNAILSRFPFVNWENINVSPFPWASRSMLHGVIRMPDTDEEVHIVCIHFGLTSRERRAQLDRLSERIDQYVPHHAPLIVAGDFNDWLSQAERHFERHLGLKEVFHVTHGDYARTFPCWMPLLPMDRIYFRGLTPVGCERLAGAPWRRLSDHAPLAASFSL</sequence>
<proteinExistence type="predicted"/>
<name>H8GJB2_METAL</name>
<feature type="domain" description="Endonuclease/exonuclease/phosphatase" evidence="1">
    <location>
        <begin position="3"/>
        <end position="213"/>
    </location>
</feature>